<proteinExistence type="predicted"/>
<dbReference type="EMBL" id="JAMFTS010000003">
    <property type="protein sequence ID" value="KAJ4774371.1"/>
    <property type="molecule type" value="Genomic_DNA"/>
</dbReference>
<reference evidence="2" key="1">
    <citation type="submission" date="2022-08" db="EMBL/GenBank/DDBJ databases">
        <authorList>
            <person name="Marques A."/>
        </authorList>
    </citation>
    <scope>NUCLEOTIDE SEQUENCE</scope>
    <source>
        <strain evidence="2">RhyPub2mFocal</strain>
        <tissue evidence="2">Leaves</tissue>
    </source>
</reference>
<organism evidence="2 3">
    <name type="scientific">Rhynchospora pubera</name>
    <dbReference type="NCBI Taxonomy" id="906938"/>
    <lineage>
        <taxon>Eukaryota</taxon>
        <taxon>Viridiplantae</taxon>
        <taxon>Streptophyta</taxon>
        <taxon>Embryophyta</taxon>
        <taxon>Tracheophyta</taxon>
        <taxon>Spermatophyta</taxon>
        <taxon>Magnoliopsida</taxon>
        <taxon>Liliopsida</taxon>
        <taxon>Poales</taxon>
        <taxon>Cyperaceae</taxon>
        <taxon>Cyperoideae</taxon>
        <taxon>Rhynchosporeae</taxon>
        <taxon>Rhynchospora</taxon>
    </lineage>
</organism>
<dbReference type="PANTHER" id="PTHR13379:SF0">
    <property type="entry name" value="UPF0415 PROTEIN C7ORF25"/>
    <property type="match status" value="1"/>
</dbReference>
<comment type="caution">
    <text evidence="2">The sequence shown here is derived from an EMBL/GenBank/DDBJ whole genome shotgun (WGS) entry which is preliminary data.</text>
</comment>
<accession>A0AAV8E892</accession>
<evidence type="ECO:0000313" key="2">
    <source>
        <dbReference type="EMBL" id="KAJ4774371.1"/>
    </source>
</evidence>
<dbReference type="AlphaFoldDB" id="A0AAV8E892"/>
<gene>
    <name evidence="2" type="ORF">LUZ62_058628</name>
</gene>
<feature type="domain" description="DUF1308" evidence="1">
    <location>
        <begin position="273"/>
        <end position="439"/>
    </location>
</feature>
<dbReference type="Pfam" id="PF07000">
    <property type="entry name" value="DUF1308"/>
    <property type="match status" value="1"/>
</dbReference>
<dbReference type="PANTHER" id="PTHR13379">
    <property type="entry name" value="UNCHARACTERIZED DUF1308"/>
    <property type="match status" value="1"/>
</dbReference>
<evidence type="ECO:0000313" key="3">
    <source>
        <dbReference type="Proteomes" id="UP001140206"/>
    </source>
</evidence>
<name>A0AAV8E892_9POAL</name>
<dbReference type="Proteomes" id="UP001140206">
    <property type="component" value="Chromosome 3"/>
</dbReference>
<keyword evidence="3" id="KW-1185">Reference proteome</keyword>
<protein>
    <submittedName>
        <fullName evidence="2">UPF0415 protein C7orf25</fullName>
    </submittedName>
</protein>
<evidence type="ECO:0000259" key="1">
    <source>
        <dbReference type="Pfam" id="PF07000"/>
    </source>
</evidence>
<sequence>MTTPPSPSPTEPHADDRTSLNIAISECHKLRELILNSSKLFPDLRAPLVRQIQAELDHLSRRLQSPHSDSPLCSNLGYLSAVCHVIHHPSIQSVSGVSKHVGSKTESIHVDIMCSFRRDPSWVFVSDRNPSYVSWVGSPGGKDKGLRDRVETAIAAANEAGSLRPNKLLFVFARGLEEDVRNKFLHEFGAVESDFADGLEVVFDEMDDEWLGISDDSKRLLDYKAFEIQISGDPGENVTIDETMAQVELDLCSGFDLPSSKTSPGSDFLGNVINFDTTALIAMVSGISNGDAKQLLEAPPEKMREKYKSNHEFVIGQAKSELEQPMLEEVNAILAGKKGITCQSALEEFKELVSKCGGPAEKDRASKLLKSLIVVPDNPSQRVMNLQTTGKVDTKNKIIFGTGDRWHAPTLTAKKNVVRAIAQTGMSLLTVVHRPRALTGLVLKPVLDTGKILVIPGSRTVTETVVSGILRRNTRQFRKIPDFGQLSGRGAAEALAGFGVKIGDFLRYFLSCGLVYSKAVYAKKHIFVKIDEESSLIKPFALFYFLLY</sequence>
<dbReference type="InterPro" id="IPR010733">
    <property type="entry name" value="DUF1308"/>
</dbReference>